<dbReference type="KEGG" id="cpi:Cpin_1272"/>
<gene>
    <name evidence="2" type="ordered locus">Cpin_1272</name>
</gene>
<dbReference type="AlphaFoldDB" id="A0A979G0U0"/>
<reference evidence="3" key="1">
    <citation type="submission" date="2009-08" db="EMBL/GenBank/DDBJ databases">
        <title>The complete genome of Chitinophaga pinensis DSM 2588.</title>
        <authorList>
            <consortium name="US DOE Joint Genome Institute (JGI-PGF)"/>
            <person name="Lucas S."/>
            <person name="Copeland A."/>
            <person name="Lapidus A."/>
            <person name="Glavina del Rio T."/>
            <person name="Dalin E."/>
            <person name="Tice H."/>
            <person name="Bruce D."/>
            <person name="Goodwin L."/>
            <person name="Pitluck S."/>
            <person name="Kyrpides N."/>
            <person name="Mavromatis K."/>
            <person name="Ivanova N."/>
            <person name="Mikhailova N."/>
            <person name="Sims D."/>
            <person name="Meinche L."/>
            <person name="Brettin T."/>
            <person name="Detter J.C."/>
            <person name="Han C."/>
            <person name="Larimer F."/>
            <person name="Land M."/>
            <person name="Hauser L."/>
            <person name="Markowitz V."/>
            <person name="Cheng J.-F."/>
            <person name="Hugenholtz P."/>
            <person name="Woyke T."/>
            <person name="Wu D."/>
            <person name="Spring S."/>
            <person name="Klenk H.-P."/>
            <person name="Eisen J.A."/>
        </authorList>
    </citation>
    <scope>NUCLEOTIDE SEQUENCE [LARGE SCALE GENOMIC DNA]</scope>
    <source>
        <strain evidence="3">ATCC 43595 / DSM 2588 / LMG 13176 / NBRC 15968 / NCIMB 11800 / UQM 2034</strain>
    </source>
</reference>
<evidence type="ECO:0000313" key="3">
    <source>
        <dbReference type="Proteomes" id="UP000002215"/>
    </source>
</evidence>
<evidence type="ECO:0000313" key="2">
    <source>
        <dbReference type="EMBL" id="ACU58770.1"/>
    </source>
</evidence>
<name>A0A979G0U0_CHIPD</name>
<accession>A0A979G0U0</accession>
<dbReference type="EMBL" id="CP001699">
    <property type="protein sequence ID" value="ACU58770.1"/>
    <property type="molecule type" value="Genomic_DNA"/>
</dbReference>
<keyword evidence="1" id="KW-0812">Transmembrane</keyword>
<dbReference type="Proteomes" id="UP000002215">
    <property type="component" value="Chromosome"/>
</dbReference>
<protein>
    <submittedName>
        <fullName evidence="2">Uncharacterized protein</fullName>
    </submittedName>
</protein>
<sequence>MIKRYKAIDEVPEKGDFVLEVQKDKPHWLLRYGNLLILMFLAAGICLFLYWKDRI</sequence>
<keyword evidence="1" id="KW-0472">Membrane</keyword>
<keyword evidence="1" id="KW-1133">Transmembrane helix</keyword>
<dbReference type="RefSeq" id="WP_012788946.1">
    <property type="nucleotide sequence ID" value="NC_013132.1"/>
</dbReference>
<evidence type="ECO:0000256" key="1">
    <source>
        <dbReference type="SAM" id="Phobius"/>
    </source>
</evidence>
<organism evidence="2 3">
    <name type="scientific">Chitinophaga pinensis (strain ATCC 43595 / DSM 2588 / LMG 13176 / NBRC 15968 / NCIMB 11800 / UQM 2034)</name>
    <dbReference type="NCBI Taxonomy" id="485918"/>
    <lineage>
        <taxon>Bacteria</taxon>
        <taxon>Pseudomonadati</taxon>
        <taxon>Bacteroidota</taxon>
        <taxon>Chitinophagia</taxon>
        <taxon>Chitinophagales</taxon>
        <taxon>Chitinophagaceae</taxon>
        <taxon>Chitinophaga</taxon>
    </lineage>
</organism>
<feature type="transmembrane region" description="Helical" evidence="1">
    <location>
        <begin position="32"/>
        <end position="51"/>
    </location>
</feature>
<proteinExistence type="predicted"/>
<reference evidence="2 3" key="2">
    <citation type="journal article" date="2010" name="Stand. Genomic Sci.">
        <title>Complete genome sequence of Chitinophaga pinensis type strain (UQM 2034).</title>
        <authorList>
            <person name="Glavina Del Rio T."/>
            <person name="Abt B."/>
            <person name="Spring S."/>
            <person name="Lapidus A."/>
            <person name="Nolan M."/>
            <person name="Tice H."/>
            <person name="Copeland A."/>
            <person name="Cheng J.F."/>
            <person name="Chen F."/>
            <person name="Bruce D."/>
            <person name="Goodwin L."/>
            <person name="Pitluck S."/>
            <person name="Ivanova N."/>
            <person name="Mavromatis K."/>
            <person name="Mikhailova N."/>
            <person name="Pati A."/>
            <person name="Chen A."/>
            <person name="Palaniappan K."/>
            <person name="Land M."/>
            <person name="Hauser L."/>
            <person name="Chang Y.J."/>
            <person name="Jeffries C.D."/>
            <person name="Chain P."/>
            <person name="Saunders E."/>
            <person name="Detter J.C."/>
            <person name="Brettin T."/>
            <person name="Rohde M."/>
            <person name="Goker M."/>
            <person name="Bristow J."/>
            <person name="Eisen J.A."/>
            <person name="Markowitz V."/>
            <person name="Hugenholtz P."/>
            <person name="Kyrpides N.C."/>
            <person name="Klenk H.P."/>
            <person name="Lucas S."/>
        </authorList>
    </citation>
    <scope>NUCLEOTIDE SEQUENCE [LARGE SCALE GENOMIC DNA]</scope>
    <source>
        <strain evidence="3">ATCC 43595 / DSM 2588 / LMG 13176 / NBRC 15968 / NCIMB 11800 / UQM 2034</strain>
    </source>
</reference>